<reference evidence="2" key="1">
    <citation type="submission" date="2024-04" db="UniProtKB">
        <authorList>
            <consortium name="EnsemblMetazoa"/>
        </authorList>
    </citation>
    <scope>IDENTIFICATION</scope>
    <source>
        <strain evidence="2">EBRO</strain>
    </source>
</reference>
<feature type="region of interest" description="Disordered" evidence="1">
    <location>
        <begin position="15"/>
        <end position="82"/>
    </location>
</feature>
<keyword evidence="3" id="KW-1185">Reference proteome</keyword>
<dbReference type="AlphaFoldDB" id="A0AAG5DW91"/>
<protein>
    <submittedName>
        <fullName evidence="2">Uncharacterized protein</fullName>
    </submittedName>
</protein>
<evidence type="ECO:0000256" key="1">
    <source>
        <dbReference type="SAM" id="MobiDB-lite"/>
    </source>
</evidence>
<accession>A0AAG5DW91</accession>
<sequence>MLSAVCDLCDGVCPPSSSERVSHTKIPTPGEARYGTKQPAASNASEVKPQKPNRKSQTPESKLATTQNLHPAIVSKTDGWDG</sequence>
<dbReference type="EnsemblMetazoa" id="ENSAATROPT017210">
    <property type="protein sequence ID" value="ENSAATROPP015185"/>
    <property type="gene ID" value="ENSAATROPG014074"/>
</dbReference>
<feature type="compositionally biased region" description="Polar residues" evidence="1">
    <location>
        <begin position="55"/>
        <end position="69"/>
    </location>
</feature>
<organism evidence="2 3">
    <name type="scientific">Anopheles atroparvus</name>
    <name type="common">European mosquito</name>
    <dbReference type="NCBI Taxonomy" id="41427"/>
    <lineage>
        <taxon>Eukaryota</taxon>
        <taxon>Metazoa</taxon>
        <taxon>Ecdysozoa</taxon>
        <taxon>Arthropoda</taxon>
        <taxon>Hexapoda</taxon>
        <taxon>Insecta</taxon>
        <taxon>Pterygota</taxon>
        <taxon>Neoptera</taxon>
        <taxon>Endopterygota</taxon>
        <taxon>Diptera</taxon>
        <taxon>Nematocera</taxon>
        <taxon>Culicoidea</taxon>
        <taxon>Culicidae</taxon>
        <taxon>Anophelinae</taxon>
        <taxon>Anopheles</taxon>
    </lineage>
</organism>
<evidence type="ECO:0000313" key="3">
    <source>
        <dbReference type="Proteomes" id="UP000075880"/>
    </source>
</evidence>
<dbReference type="Proteomes" id="UP000075880">
    <property type="component" value="Unassembled WGS sequence"/>
</dbReference>
<name>A0AAG5DW91_ANOAO</name>
<proteinExistence type="predicted"/>
<evidence type="ECO:0000313" key="2">
    <source>
        <dbReference type="EnsemblMetazoa" id="ENSAATROPP015185"/>
    </source>
</evidence>